<gene>
    <name evidence="3" type="ORF">UFOVP71_352</name>
</gene>
<reference evidence="3" key="1">
    <citation type="submission" date="2020-05" db="EMBL/GenBank/DDBJ databases">
        <authorList>
            <person name="Chiriac C."/>
            <person name="Salcher M."/>
            <person name="Ghai R."/>
            <person name="Kavagutti S V."/>
        </authorList>
    </citation>
    <scope>NUCLEOTIDE SEQUENCE</scope>
</reference>
<dbReference type="EMBL" id="LR797824">
    <property type="protein sequence ID" value="CAB4241814.1"/>
    <property type="molecule type" value="Genomic_DNA"/>
</dbReference>
<accession>A0A6J5TBV4</accession>
<feature type="compositionally biased region" description="Polar residues" evidence="1">
    <location>
        <begin position="352"/>
        <end position="368"/>
    </location>
</feature>
<feature type="domain" description="FecR protein" evidence="2">
    <location>
        <begin position="53"/>
        <end position="151"/>
    </location>
</feature>
<dbReference type="InterPro" id="IPR006860">
    <property type="entry name" value="FecR"/>
</dbReference>
<proteinExistence type="predicted"/>
<dbReference type="Pfam" id="PF04773">
    <property type="entry name" value="FecR"/>
    <property type="match status" value="1"/>
</dbReference>
<evidence type="ECO:0000259" key="2">
    <source>
        <dbReference type="Pfam" id="PF04773"/>
    </source>
</evidence>
<organism evidence="3">
    <name type="scientific">uncultured Caudovirales phage</name>
    <dbReference type="NCBI Taxonomy" id="2100421"/>
    <lineage>
        <taxon>Viruses</taxon>
        <taxon>Duplodnaviria</taxon>
        <taxon>Heunggongvirae</taxon>
        <taxon>Uroviricota</taxon>
        <taxon>Caudoviricetes</taxon>
        <taxon>Peduoviridae</taxon>
        <taxon>Maltschvirus</taxon>
        <taxon>Maltschvirus maltsch</taxon>
    </lineage>
</organism>
<name>A0A6J5TBV4_9CAUD</name>
<dbReference type="PROSITE" id="PS51257">
    <property type="entry name" value="PROKAR_LIPOPROTEIN"/>
    <property type="match status" value="1"/>
</dbReference>
<evidence type="ECO:0000313" key="3">
    <source>
        <dbReference type="EMBL" id="CAB4241814.1"/>
    </source>
</evidence>
<protein>
    <submittedName>
        <fullName evidence="3">FecR protein</fullName>
    </submittedName>
</protein>
<evidence type="ECO:0000256" key="1">
    <source>
        <dbReference type="SAM" id="MobiDB-lite"/>
    </source>
</evidence>
<feature type="region of interest" description="Disordered" evidence="1">
    <location>
        <begin position="345"/>
        <end position="368"/>
    </location>
</feature>
<sequence>MKSVLLAMLLLTYGCLTQAAIGTVSDNKGTACQVTRGKEKLSGVKGADIETMDTYTTGACVSNIKFKDDTTVKITENSKLLIDDFVYDPKKSDAGKLSIKAAMGTVRYASGQIAKTNPQSVSVSTPTANIAVRGTDFTMTVDEAGQSLIVLVPSCKDQSDVKLYELEENRCKVGRIEVSTGAGTVILDKAFEATYVTSFTMLPTPPTVVNIIESKIGNTLIISKPGEVQHAIREQGKTKQDRELDDIEAEAQRRLAQRVKESGDDIETARVLLMMEMAGKSGCNPATSICVIWDKPDASDIQSRGKGTAYRGNTDHYAEVKTQGYESNTLVSITQNDTPASMLIGSGDPGGNTISIKQNTGVLKQRTP</sequence>